<keyword evidence="2" id="KW-0732">Signal</keyword>
<dbReference type="EMBL" id="BKCP01005960">
    <property type="protein sequence ID" value="GER40667.1"/>
    <property type="molecule type" value="Genomic_DNA"/>
</dbReference>
<keyword evidence="4" id="KW-1185">Reference proteome</keyword>
<evidence type="ECO:0000256" key="2">
    <source>
        <dbReference type="SAM" id="SignalP"/>
    </source>
</evidence>
<accession>A0A5A7Q8E7</accession>
<feature type="signal peptide" evidence="2">
    <location>
        <begin position="1"/>
        <end position="26"/>
    </location>
</feature>
<evidence type="ECO:0000256" key="1">
    <source>
        <dbReference type="SAM" id="MobiDB-lite"/>
    </source>
</evidence>
<sequence length="180" mass="20672">MQVKQQKHKIVCTVFLLVLLQFQKLPLDCPSLLKRLKCCHKQSPNPLPNGITAHLTTHLALSQTFRFITQIHHVKNNKPKAEMIMTENQKTKIAYMAIPPKAFLLAEIARTYPISAETIPTTCYPSTFISRKQRNQNAYWESSEVERTFEGRRLEQSQSRMGRTSSYWKGHSKLSGSSDP</sequence>
<feature type="compositionally biased region" description="Polar residues" evidence="1">
    <location>
        <begin position="156"/>
        <end position="167"/>
    </location>
</feature>
<evidence type="ECO:0000313" key="3">
    <source>
        <dbReference type="EMBL" id="GER40667.1"/>
    </source>
</evidence>
<organism evidence="3 4">
    <name type="scientific">Striga asiatica</name>
    <name type="common">Asiatic witchweed</name>
    <name type="synonym">Buchnera asiatica</name>
    <dbReference type="NCBI Taxonomy" id="4170"/>
    <lineage>
        <taxon>Eukaryota</taxon>
        <taxon>Viridiplantae</taxon>
        <taxon>Streptophyta</taxon>
        <taxon>Embryophyta</taxon>
        <taxon>Tracheophyta</taxon>
        <taxon>Spermatophyta</taxon>
        <taxon>Magnoliopsida</taxon>
        <taxon>eudicotyledons</taxon>
        <taxon>Gunneridae</taxon>
        <taxon>Pentapetalae</taxon>
        <taxon>asterids</taxon>
        <taxon>lamiids</taxon>
        <taxon>Lamiales</taxon>
        <taxon>Orobanchaceae</taxon>
        <taxon>Buchnereae</taxon>
        <taxon>Striga</taxon>
    </lineage>
</organism>
<evidence type="ECO:0000313" key="4">
    <source>
        <dbReference type="Proteomes" id="UP000325081"/>
    </source>
</evidence>
<reference evidence="4" key="1">
    <citation type="journal article" date="2019" name="Curr. Biol.">
        <title>Genome Sequence of Striga asiatica Provides Insight into the Evolution of Plant Parasitism.</title>
        <authorList>
            <person name="Yoshida S."/>
            <person name="Kim S."/>
            <person name="Wafula E.K."/>
            <person name="Tanskanen J."/>
            <person name="Kim Y.M."/>
            <person name="Honaas L."/>
            <person name="Yang Z."/>
            <person name="Spallek T."/>
            <person name="Conn C.E."/>
            <person name="Ichihashi Y."/>
            <person name="Cheong K."/>
            <person name="Cui S."/>
            <person name="Der J.P."/>
            <person name="Gundlach H."/>
            <person name="Jiao Y."/>
            <person name="Hori C."/>
            <person name="Ishida J.K."/>
            <person name="Kasahara H."/>
            <person name="Kiba T."/>
            <person name="Kim M.S."/>
            <person name="Koo N."/>
            <person name="Laohavisit A."/>
            <person name="Lee Y.H."/>
            <person name="Lumba S."/>
            <person name="McCourt P."/>
            <person name="Mortimer J.C."/>
            <person name="Mutuku J.M."/>
            <person name="Nomura T."/>
            <person name="Sasaki-Sekimoto Y."/>
            <person name="Seto Y."/>
            <person name="Wang Y."/>
            <person name="Wakatake T."/>
            <person name="Sakakibara H."/>
            <person name="Demura T."/>
            <person name="Yamaguchi S."/>
            <person name="Yoneyama K."/>
            <person name="Manabe R.I."/>
            <person name="Nelson D.C."/>
            <person name="Schulman A.H."/>
            <person name="Timko M.P."/>
            <person name="dePamphilis C.W."/>
            <person name="Choi D."/>
            <person name="Shirasu K."/>
        </authorList>
    </citation>
    <scope>NUCLEOTIDE SEQUENCE [LARGE SCALE GENOMIC DNA]</scope>
    <source>
        <strain evidence="4">cv. UVA1</strain>
    </source>
</reference>
<keyword evidence="3" id="KW-0808">Transferase</keyword>
<proteinExistence type="predicted"/>
<protein>
    <submittedName>
        <fullName evidence="3">UDP-N-acetylglucosamine--N-acetylmuramyl-(Pentapeptide) pyrophosphoryl-undecaprenol N-acetylglucosaminetransferase</fullName>
    </submittedName>
</protein>
<dbReference type="GO" id="GO:0016740">
    <property type="term" value="F:transferase activity"/>
    <property type="evidence" value="ECO:0007669"/>
    <property type="project" value="UniProtKB-KW"/>
</dbReference>
<feature type="chain" id="PRO_5022935637" evidence="2">
    <location>
        <begin position="27"/>
        <end position="180"/>
    </location>
</feature>
<name>A0A5A7Q8E7_STRAF</name>
<gene>
    <name evidence="3" type="ORF">STAS_17346</name>
</gene>
<dbReference type="Proteomes" id="UP000325081">
    <property type="component" value="Unassembled WGS sequence"/>
</dbReference>
<feature type="region of interest" description="Disordered" evidence="1">
    <location>
        <begin position="149"/>
        <end position="180"/>
    </location>
</feature>
<comment type="caution">
    <text evidence="3">The sequence shown here is derived from an EMBL/GenBank/DDBJ whole genome shotgun (WGS) entry which is preliminary data.</text>
</comment>
<dbReference type="AlphaFoldDB" id="A0A5A7Q8E7"/>